<organism evidence="2 3">
    <name type="scientific">Bremia lactucae</name>
    <name type="common">Lettuce downy mildew</name>
    <dbReference type="NCBI Taxonomy" id="4779"/>
    <lineage>
        <taxon>Eukaryota</taxon>
        <taxon>Sar</taxon>
        <taxon>Stramenopiles</taxon>
        <taxon>Oomycota</taxon>
        <taxon>Peronosporomycetes</taxon>
        <taxon>Peronosporales</taxon>
        <taxon>Peronosporaceae</taxon>
        <taxon>Bremia</taxon>
    </lineage>
</organism>
<dbReference type="RefSeq" id="XP_067823417.1">
    <property type="nucleotide sequence ID" value="XM_067961950.1"/>
</dbReference>
<dbReference type="GeneID" id="94347621"/>
<gene>
    <name evidence="2" type="ORF">CCR75_003858</name>
</gene>
<proteinExistence type="predicted"/>
<feature type="region of interest" description="Disordered" evidence="1">
    <location>
        <begin position="1"/>
        <end position="29"/>
    </location>
</feature>
<protein>
    <submittedName>
        <fullName evidence="2">Uncharacterized protein</fullName>
    </submittedName>
</protein>
<sequence length="80" mass="8562">MPRKSPIASSNDSNPKKGGYADLETSPSGGRTTAVFYLTLQCTREDVLSKSISKPKVNYGAESLEACGKVSQVVLKNLKI</sequence>
<accession>A0A976ILA0</accession>
<keyword evidence="3" id="KW-1185">Reference proteome</keyword>
<reference evidence="2 3" key="1">
    <citation type="journal article" date="2021" name="Genome Biol.">
        <title>AFLAP: assembly-free linkage analysis pipeline using k-mers from genome sequencing data.</title>
        <authorList>
            <person name="Fletcher K."/>
            <person name="Zhang L."/>
            <person name="Gil J."/>
            <person name="Han R."/>
            <person name="Cavanaugh K."/>
            <person name="Michelmore R."/>
        </authorList>
    </citation>
    <scope>NUCLEOTIDE SEQUENCE [LARGE SCALE GENOMIC DNA]</scope>
    <source>
        <strain evidence="2 3">SF5</strain>
    </source>
</reference>
<evidence type="ECO:0000256" key="1">
    <source>
        <dbReference type="SAM" id="MobiDB-lite"/>
    </source>
</evidence>
<evidence type="ECO:0000313" key="3">
    <source>
        <dbReference type="Proteomes" id="UP000294530"/>
    </source>
</evidence>
<dbReference type="EMBL" id="SHOA02000005">
    <property type="protein sequence ID" value="TDH73919.1"/>
    <property type="molecule type" value="Genomic_DNA"/>
</dbReference>
<dbReference type="KEGG" id="blac:94347621"/>
<dbReference type="Proteomes" id="UP000294530">
    <property type="component" value="Unassembled WGS sequence"/>
</dbReference>
<evidence type="ECO:0000313" key="2">
    <source>
        <dbReference type="EMBL" id="TDH73919.1"/>
    </source>
</evidence>
<comment type="caution">
    <text evidence="2">The sequence shown here is derived from an EMBL/GenBank/DDBJ whole genome shotgun (WGS) entry which is preliminary data.</text>
</comment>
<dbReference type="AlphaFoldDB" id="A0A976ILA0"/>
<name>A0A976ILA0_BRELC</name>